<organism evidence="1">
    <name type="scientific">marine metagenome</name>
    <dbReference type="NCBI Taxonomy" id="408172"/>
    <lineage>
        <taxon>unclassified sequences</taxon>
        <taxon>metagenomes</taxon>
        <taxon>ecological metagenomes</taxon>
    </lineage>
</organism>
<sequence>MTWKELLEIINEKGLTDPPSLQDTVTVYDASEGEYYPADTIVFEEADDVGAISMCGRGLDAGHMFLSINLP</sequence>
<protein>
    <submittedName>
        <fullName evidence="1">Uncharacterized protein</fullName>
    </submittedName>
</protein>
<reference evidence="1" key="1">
    <citation type="submission" date="2018-05" db="EMBL/GenBank/DDBJ databases">
        <authorList>
            <person name="Lanie J.A."/>
            <person name="Ng W.-L."/>
            <person name="Kazmierczak K.M."/>
            <person name="Andrzejewski T.M."/>
            <person name="Davidsen T.M."/>
            <person name="Wayne K.J."/>
            <person name="Tettelin H."/>
            <person name="Glass J.I."/>
            <person name="Rusch D."/>
            <person name="Podicherti R."/>
            <person name="Tsui H.-C.T."/>
            <person name="Winkler M.E."/>
        </authorList>
    </citation>
    <scope>NUCLEOTIDE SEQUENCE</scope>
</reference>
<evidence type="ECO:0000313" key="1">
    <source>
        <dbReference type="EMBL" id="SVB13196.1"/>
    </source>
</evidence>
<accession>A0A382BHA4</accession>
<name>A0A382BHA4_9ZZZZ</name>
<gene>
    <name evidence="1" type="ORF">METZ01_LOCUS166050</name>
</gene>
<dbReference type="EMBL" id="UINC01029819">
    <property type="protein sequence ID" value="SVB13196.1"/>
    <property type="molecule type" value="Genomic_DNA"/>
</dbReference>
<proteinExistence type="predicted"/>
<dbReference type="AlphaFoldDB" id="A0A382BHA4"/>